<comment type="caution">
    <text evidence="5">Lacks conserved residue(s) required for the propagation of feature annotation.</text>
</comment>
<dbReference type="InterPro" id="IPR051297">
    <property type="entry name" value="PalB/RIM13"/>
</dbReference>
<dbReference type="InterPro" id="IPR022683">
    <property type="entry name" value="Calpain_III"/>
</dbReference>
<evidence type="ECO:0000256" key="3">
    <source>
        <dbReference type="ARBA" id="ARBA00022801"/>
    </source>
</evidence>
<dbReference type="SMART" id="SM00720">
    <property type="entry name" value="calpain_III"/>
    <property type="match status" value="1"/>
</dbReference>
<dbReference type="GeneID" id="77727204"/>
<evidence type="ECO:0000313" key="7">
    <source>
        <dbReference type="EMBL" id="KAI9632395.1"/>
    </source>
</evidence>
<dbReference type="Proteomes" id="UP001164286">
    <property type="component" value="Unassembled WGS sequence"/>
</dbReference>
<dbReference type="PROSITE" id="PS50203">
    <property type="entry name" value="CALPAIN_CAT"/>
    <property type="match status" value="1"/>
</dbReference>
<dbReference type="EMBL" id="JAKWFO010000014">
    <property type="protein sequence ID" value="KAI9632395.1"/>
    <property type="molecule type" value="Genomic_DNA"/>
</dbReference>
<dbReference type="GO" id="GO:0004198">
    <property type="term" value="F:calcium-dependent cysteine-type endopeptidase activity"/>
    <property type="evidence" value="ECO:0007669"/>
    <property type="project" value="InterPro"/>
</dbReference>
<dbReference type="SMART" id="SM00230">
    <property type="entry name" value="CysPc"/>
    <property type="match status" value="1"/>
</dbReference>
<accession>A0AA38H1M8</accession>
<evidence type="ECO:0000256" key="2">
    <source>
        <dbReference type="ARBA" id="ARBA00022670"/>
    </source>
</evidence>
<gene>
    <name evidence="7" type="ORF">MKK02DRAFT_30219</name>
</gene>
<dbReference type="InterPro" id="IPR038765">
    <property type="entry name" value="Papain-like_cys_pep_sf"/>
</dbReference>
<protein>
    <submittedName>
        <fullName evidence="7">Calpain-like protease palB/RIM13</fullName>
    </submittedName>
</protein>
<feature type="domain" description="Calpain catalytic" evidence="6">
    <location>
        <begin position="159"/>
        <end position="431"/>
    </location>
</feature>
<organism evidence="7 8">
    <name type="scientific">Dioszegia hungarica</name>
    <dbReference type="NCBI Taxonomy" id="4972"/>
    <lineage>
        <taxon>Eukaryota</taxon>
        <taxon>Fungi</taxon>
        <taxon>Dikarya</taxon>
        <taxon>Basidiomycota</taxon>
        <taxon>Agaricomycotina</taxon>
        <taxon>Tremellomycetes</taxon>
        <taxon>Tremellales</taxon>
        <taxon>Bulleribasidiaceae</taxon>
        <taxon>Dioszegia</taxon>
    </lineage>
</organism>
<evidence type="ECO:0000256" key="1">
    <source>
        <dbReference type="ARBA" id="ARBA00010193"/>
    </source>
</evidence>
<evidence type="ECO:0000256" key="4">
    <source>
        <dbReference type="ARBA" id="ARBA00022807"/>
    </source>
</evidence>
<keyword evidence="4" id="KW-0788">Thiol protease</keyword>
<dbReference type="RefSeq" id="XP_052942172.1">
    <property type="nucleotide sequence ID" value="XM_053087999.1"/>
</dbReference>
<dbReference type="Gene3D" id="3.90.70.10">
    <property type="entry name" value="Cysteine proteinases"/>
    <property type="match status" value="1"/>
</dbReference>
<dbReference type="SUPFAM" id="SSF49758">
    <property type="entry name" value="Calpain large subunit, middle domain (domain III)"/>
    <property type="match status" value="3"/>
</dbReference>
<dbReference type="Gene3D" id="2.60.120.380">
    <property type="match status" value="2"/>
</dbReference>
<proteinExistence type="inferred from homology"/>
<keyword evidence="2 7" id="KW-0645">Protease</keyword>
<evidence type="ECO:0000313" key="8">
    <source>
        <dbReference type="Proteomes" id="UP001164286"/>
    </source>
</evidence>
<comment type="similarity">
    <text evidence="1">Belongs to the peptidase C2 family. PalB/RIM13 subfamily.</text>
</comment>
<dbReference type="SUPFAM" id="SSF54001">
    <property type="entry name" value="Cysteine proteinases"/>
    <property type="match status" value="1"/>
</dbReference>
<dbReference type="AlphaFoldDB" id="A0AA38H1M8"/>
<dbReference type="InterPro" id="IPR001300">
    <property type="entry name" value="Peptidase_C2_calpain_cat"/>
</dbReference>
<dbReference type="PANTHER" id="PTHR46143">
    <property type="entry name" value="CALPAIN-7"/>
    <property type="match status" value="1"/>
</dbReference>
<evidence type="ECO:0000259" key="6">
    <source>
        <dbReference type="PROSITE" id="PS50203"/>
    </source>
</evidence>
<dbReference type="GO" id="GO:0006508">
    <property type="term" value="P:proteolysis"/>
    <property type="evidence" value="ECO:0007669"/>
    <property type="project" value="UniProtKB-KW"/>
</dbReference>
<reference evidence="7" key="1">
    <citation type="journal article" date="2022" name="G3 (Bethesda)">
        <title>High quality genome of the basidiomycete yeast Dioszegia hungarica PDD-24b-2 isolated from cloud water.</title>
        <authorList>
            <person name="Jarrige D."/>
            <person name="Haridas S."/>
            <person name="Bleykasten-Grosshans C."/>
            <person name="Joly M."/>
            <person name="Nadalig T."/>
            <person name="Sancelme M."/>
            <person name="Vuilleumier S."/>
            <person name="Grigoriev I.V."/>
            <person name="Amato P."/>
            <person name="Bringel F."/>
        </authorList>
    </citation>
    <scope>NUCLEOTIDE SEQUENCE</scope>
    <source>
        <strain evidence="7">PDD-24b-2</strain>
    </source>
</reference>
<keyword evidence="3" id="KW-0378">Hydrolase</keyword>
<name>A0AA38H1M8_9TREE</name>
<dbReference type="InterPro" id="IPR036213">
    <property type="entry name" value="Calpain_III_sf"/>
</dbReference>
<keyword evidence="8" id="KW-1185">Reference proteome</keyword>
<dbReference type="PANTHER" id="PTHR46143:SF1">
    <property type="entry name" value="CALPAIN-7"/>
    <property type="match status" value="1"/>
</dbReference>
<comment type="caution">
    <text evidence="7">The sequence shown here is derived from an EMBL/GenBank/DDBJ whole genome shotgun (WGS) entry which is preliminary data.</text>
</comment>
<evidence type="ECO:0000256" key="5">
    <source>
        <dbReference type="PROSITE-ProRule" id="PRU00239"/>
    </source>
</evidence>
<sequence length="847" mass="91661">MAFNTYAQGLKIASDLAQRAVLVEASLPSLPPLASPIPVLQKAFPLYISAAETYSHLLASSLVPDPDKAGIKRKWRLVLERAEKVKNRIEELGGQVGKVGIGDEGEEEAVRRRGGRMNGVDLDRWSLPSNGEFELGRGVYRAESQPDLAVERDTVVWREVDEKAWTVVVGEEERWMVNQGAGADCSVVAGLGVCLEHNRRWGTKLAMDSLYPQSGAYQPRQSENGKHILKLLLNGEWRGVIIDSLLPRSATSHLPLHATSQRLSTAHETGGTPSIGPPWIPLALKAYFLAHGGYSLRGSNPAPDIYAFTGWIPERISLREGFQREKEWKRVYSAWTRGEVLVTLGTGKEAERGLIPLHAYAVLDVKEEAGERMLEIFDPGLPPPMASTDLAASLEGLTVDNTADLSRTGLFSMTWDEACSEFGALNLNWNPSLRPISAKRHWSWPKPDYAASSSSMSASHPRYRLSVASAPAGTEVWILLSQHIVSKDRALDDIALHVHEERAARPAFGAMQNMASPYSNAQHVLYRHTIRSAGPTTLLVVPSRDRGVSRSNFTLQAFSPPGSTLSLERISTTLPFSQSVSGALTSRSAGGHAGWPSYGSNPQYKVTIGNSAASGSKRRGNVRLQVGGEGEGPWNIKLLWSNGGLVHDVSEEAVVADSGPYAYGMAFGEASGVAAGTYTVIVSSFEPGITGHYTLTLESTLPITITPIPPEGAGLYHRRFEGRWTENNTGGRPSLNAYHLNPHLDLLLPAPLTLQCRLHHPGLGQSIPLNLTLFARAEGGGIGKQIATSGAYSDQTSGVRIARTRPGVLQAGVYVLVPSGYGRGEGKGKAWRVDVWADGPFSLDMGK</sequence>
<dbReference type="Pfam" id="PF00648">
    <property type="entry name" value="Peptidase_C2"/>
    <property type="match status" value="1"/>
</dbReference>